<accession>A0A8S3V411</accession>
<dbReference type="InterPro" id="IPR047153">
    <property type="entry name" value="TRIM45/56/19-like"/>
</dbReference>
<feature type="domain" description="B box-type" evidence="2">
    <location>
        <begin position="3"/>
        <end position="53"/>
    </location>
</feature>
<organism evidence="3 4">
    <name type="scientific">Mytilus edulis</name>
    <name type="common">Blue mussel</name>
    <dbReference type="NCBI Taxonomy" id="6550"/>
    <lineage>
        <taxon>Eukaryota</taxon>
        <taxon>Metazoa</taxon>
        <taxon>Spiralia</taxon>
        <taxon>Lophotrochozoa</taxon>
        <taxon>Mollusca</taxon>
        <taxon>Bivalvia</taxon>
        <taxon>Autobranchia</taxon>
        <taxon>Pteriomorphia</taxon>
        <taxon>Mytilida</taxon>
        <taxon>Mytiloidea</taxon>
        <taxon>Mytilidae</taxon>
        <taxon>Mytilinae</taxon>
        <taxon>Mytilus</taxon>
    </lineage>
</organism>
<protein>
    <recommendedName>
        <fullName evidence="2">B box-type domain-containing protein</fullName>
    </recommendedName>
</protein>
<dbReference type="Gene3D" id="3.30.160.60">
    <property type="entry name" value="Classic Zinc Finger"/>
    <property type="match status" value="1"/>
</dbReference>
<evidence type="ECO:0000313" key="4">
    <source>
        <dbReference type="Proteomes" id="UP000683360"/>
    </source>
</evidence>
<dbReference type="GO" id="GO:0008270">
    <property type="term" value="F:zinc ion binding"/>
    <property type="evidence" value="ECO:0007669"/>
    <property type="project" value="UniProtKB-KW"/>
</dbReference>
<keyword evidence="1" id="KW-0862">Zinc</keyword>
<dbReference type="PROSITE" id="PS50119">
    <property type="entry name" value="ZF_BBOX"/>
    <property type="match status" value="2"/>
</dbReference>
<feature type="domain" description="B box-type" evidence="2">
    <location>
        <begin position="65"/>
        <end position="109"/>
    </location>
</feature>
<dbReference type="InterPro" id="IPR000315">
    <property type="entry name" value="Znf_B-box"/>
</dbReference>
<reference evidence="3" key="1">
    <citation type="submission" date="2021-03" db="EMBL/GenBank/DDBJ databases">
        <authorList>
            <person name="Bekaert M."/>
        </authorList>
    </citation>
    <scope>NUCLEOTIDE SEQUENCE</scope>
</reference>
<gene>
    <name evidence="3" type="ORF">MEDL_64416</name>
</gene>
<dbReference type="Proteomes" id="UP000683360">
    <property type="component" value="Unassembled WGS sequence"/>
</dbReference>
<evidence type="ECO:0000259" key="2">
    <source>
        <dbReference type="PROSITE" id="PS50119"/>
    </source>
</evidence>
<dbReference type="PANTHER" id="PTHR25462:SF296">
    <property type="entry name" value="MEIOTIC P26, ISOFORM F"/>
    <property type="match status" value="1"/>
</dbReference>
<dbReference type="OrthoDB" id="6121460at2759"/>
<keyword evidence="1" id="KW-0863">Zinc-finger</keyword>
<name>A0A8S3V411_MYTED</name>
<keyword evidence="4" id="KW-1185">Reference proteome</keyword>
<keyword evidence="1" id="KW-0479">Metal-binding</keyword>
<dbReference type="AlphaFoldDB" id="A0A8S3V411"/>
<dbReference type="PANTHER" id="PTHR25462">
    <property type="entry name" value="BONUS, ISOFORM C-RELATED"/>
    <property type="match status" value="1"/>
</dbReference>
<evidence type="ECO:0000256" key="1">
    <source>
        <dbReference type="PROSITE-ProRule" id="PRU00024"/>
    </source>
</evidence>
<sequence>MANSFDNCGICKLRYISKQSVIWCSDCEEELCQECSEHHSLSKASQNHNGFPINEYQTFPSFIGNIKLHCDDHNEKYLLFCKEHNECVCRKCVITEKHGESKESLMVPIEDVIKNSKISAAFTEILSSFQELNDNLCLILGDRQKNISSLLDSKNTQFRDISGSTADKLSPR</sequence>
<dbReference type="EMBL" id="CAJPWZ010003134">
    <property type="protein sequence ID" value="CAG2252913.1"/>
    <property type="molecule type" value="Genomic_DNA"/>
</dbReference>
<proteinExistence type="predicted"/>
<evidence type="ECO:0000313" key="3">
    <source>
        <dbReference type="EMBL" id="CAG2252913.1"/>
    </source>
</evidence>
<comment type="caution">
    <text evidence="3">The sequence shown here is derived from an EMBL/GenBank/DDBJ whole genome shotgun (WGS) entry which is preliminary data.</text>
</comment>
<dbReference type="SUPFAM" id="SSF57845">
    <property type="entry name" value="B-box zinc-binding domain"/>
    <property type="match status" value="1"/>
</dbReference>